<comment type="caution">
    <text evidence="4">The sequence shown here is derived from an EMBL/GenBank/DDBJ whole genome shotgun (WGS) entry which is preliminary data.</text>
</comment>
<dbReference type="SMART" id="SM00320">
    <property type="entry name" value="WD40"/>
    <property type="match status" value="7"/>
</dbReference>
<organism evidence="4 5">
    <name type="scientific">Paralvinella palmiformis</name>
    <dbReference type="NCBI Taxonomy" id="53620"/>
    <lineage>
        <taxon>Eukaryota</taxon>
        <taxon>Metazoa</taxon>
        <taxon>Spiralia</taxon>
        <taxon>Lophotrochozoa</taxon>
        <taxon>Annelida</taxon>
        <taxon>Polychaeta</taxon>
        <taxon>Sedentaria</taxon>
        <taxon>Canalipalpata</taxon>
        <taxon>Terebellida</taxon>
        <taxon>Terebelliformia</taxon>
        <taxon>Alvinellidae</taxon>
        <taxon>Paralvinella</taxon>
    </lineage>
</organism>
<dbReference type="GO" id="GO:0015030">
    <property type="term" value="C:Cajal body"/>
    <property type="evidence" value="ECO:0007669"/>
    <property type="project" value="TreeGrafter"/>
</dbReference>
<protein>
    <recommendedName>
        <fullName evidence="2">WD repeat-containing protein 79</fullName>
    </recommendedName>
</protein>
<evidence type="ECO:0000256" key="2">
    <source>
        <dbReference type="ARBA" id="ARBA00041558"/>
    </source>
</evidence>
<dbReference type="SUPFAM" id="SSF50978">
    <property type="entry name" value="WD40 repeat-like"/>
    <property type="match status" value="1"/>
</dbReference>
<dbReference type="AlphaFoldDB" id="A0AAD9N0T8"/>
<evidence type="ECO:0000256" key="1">
    <source>
        <dbReference type="ARBA" id="ARBA00038279"/>
    </source>
</evidence>
<gene>
    <name evidence="4" type="ORF">LSH36_325g04072</name>
</gene>
<dbReference type="InterPro" id="IPR001680">
    <property type="entry name" value="WD40_rpt"/>
</dbReference>
<dbReference type="PANTHER" id="PTHR13211:SF0">
    <property type="entry name" value="TELOMERASE CAJAL BODY PROTEIN 1"/>
    <property type="match status" value="1"/>
</dbReference>
<feature type="region of interest" description="Disordered" evidence="3">
    <location>
        <begin position="1"/>
        <end position="47"/>
    </location>
</feature>
<dbReference type="PANTHER" id="PTHR13211">
    <property type="entry name" value="TELOMERASE CAJAL BODY PROTEIN 1"/>
    <property type="match status" value="1"/>
</dbReference>
<feature type="compositionally biased region" description="Polar residues" evidence="3">
    <location>
        <begin position="1"/>
        <end position="17"/>
    </location>
</feature>
<dbReference type="InterPro" id="IPR036322">
    <property type="entry name" value="WD40_repeat_dom_sf"/>
</dbReference>
<accession>A0AAD9N0T8</accession>
<dbReference type="InterPro" id="IPR051150">
    <property type="entry name" value="SWT21/TCAB1_mRNA_Telomere"/>
</dbReference>
<sequence length="661" mass="73061">MEKMETCNQTSGTPSSTTEDEARKGILSESGVIQQPEQSSSATVMQTKTTSSIPSKCEYISNPCTLDAATLSQNDVVKGKFIGPYMPTRSDGVQSQRAGDSQNQTRLIVFSDVTNPDRTVVEPSVCDNAIVSIDSDQLSCPKMNVTDQVADCSLLDTKDFEPASKRIKVRQDVCRRVQELSSTFIEKGASSGKYGRELTDTSLGYVMQSVEATAVSTSDIRLEQCDRATVQTAATTAEDTQHQSSSLQKTFAEVQVQVKEGSDGSCVYTTENCDREATEETSTTQVAYDWSKSPAFITGSWTEFGNNSSNFLKGCRWSPDGTCLLTNSDDNTLKLFNLPECLYTGKHTDLPYIEPVLRMSEAELIYDYCWFPHMSSADPQTCCLASTSRDAPVHLWDAFTSELRASYRGYDNADELIAAQSLAFSDDGSKLYCGYNKMVRIFDVDRPGRDCVKRATFVKQGQPGIISCIAMNPADSSTYALGSYARSVALYTEKSGKMLCMFQGQQGGVTHIMFSRDGTRLYSGGRKDPEILCWDLRQPGHLLFTTKRLVTTNQRIYFDTDFSSHFLVSGNQDGSVCVWDTEDIPTTEDPEQEPLLNPVLTFSAHKDTVNGVSLHPSMPFLATASGQRHFAFPGDETSESEKEEQDDDFVENSIKLWWIGK</sequence>
<name>A0AAD9N0T8_9ANNE</name>
<evidence type="ECO:0000313" key="5">
    <source>
        <dbReference type="Proteomes" id="UP001208570"/>
    </source>
</evidence>
<dbReference type="Proteomes" id="UP001208570">
    <property type="component" value="Unassembled WGS sequence"/>
</dbReference>
<dbReference type="Gene3D" id="2.130.10.10">
    <property type="entry name" value="YVTN repeat-like/Quinoprotein amine dehydrogenase"/>
    <property type="match status" value="2"/>
</dbReference>
<keyword evidence="5" id="KW-1185">Reference proteome</keyword>
<dbReference type="InterPro" id="IPR015943">
    <property type="entry name" value="WD40/YVTN_repeat-like_dom_sf"/>
</dbReference>
<dbReference type="GO" id="GO:0003723">
    <property type="term" value="F:RNA binding"/>
    <property type="evidence" value="ECO:0007669"/>
    <property type="project" value="TreeGrafter"/>
</dbReference>
<dbReference type="GO" id="GO:0030576">
    <property type="term" value="P:Cajal body organization"/>
    <property type="evidence" value="ECO:0007669"/>
    <property type="project" value="TreeGrafter"/>
</dbReference>
<comment type="similarity">
    <text evidence="1">Belongs to the TCAB1 family.</text>
</comment>
<proteinExistence type="inferred from homology"/>
<dbReference type="EMBL" id="JAODUP010000325">
    <property type="protein sequence ID" value="KAK2152575.1"/>
    <property type="molecule type" value="Genomic_DNA"/>
</dbReference>
<evidence type="ECO:0000313" key="4">
    <source>
        <dbReference type="EMBL" id="KAK2152575.1"/>
    </source>
</evidence>
<feature type="compositionally biased region" description="Polar residues" evidence="3">
    <location>
        <begin position="31"/>
        <end position="47"/>
    </location>
</feature>
<evidence type="ECO:0000256" key="3">
    <source>
        <dbReference type="SAM" id="MobiDB-lite"/>
    </source>
</evidence>
<dbReference type="Pfam" id="PF00400">
    <property type="entry name" value="WD40"/>
    <property type="match status" value="4"/>
</dbReference>
<reference evidence="4" key="1">
    <citation type="journal article" date="2023" name="Mol. Biol. Evol.">
        <title>Third-Generation Sequencing Reveals the Adaptive Role of the Epigenome in Three Deep-Sea Polychaetes.</title>
        <authorList>
            <person name="Perez M."/>
            <person name="Aroh O."/>
            <person name="Sun Y."/>
            <person name="Lan Y."/>
            <person name="Juniper S.K."/>
            <person name="Young C.R."/>
            <person name="Angers B."/>
            <person name="Qian P.Y."/>
        </authorList>
    </citation>
    <scope>NUCLEOTIDE SEQUENCE</scope>
    <source>
        <strain evidence="4">P08H-3</strain>
    </source>
</reference>